<keyword evidence="3" id="KW-1185">Reference proteome</keyword>
<evidence type="ECO:0000313" key="3">
    <source>
        <dbReference type="Proteomes" id="UP001174934"/>
    </source>
</evidence>
<name>A0AA39WHN3_9PEZI</name>
<evidence type="ECO:0000313" key="2">
    <source>
        <dbReference type="EMBL" id="KAK0615572.1"/>
    </source>
</evidence>
<feature type="compositionally biased region" description="Pro residues" evidence="1">
    <location>
        <begin position="1"/>
        <end position="11"/>
    </location>
</feature>
<feature type="compositionally biased region" description="Acidic residues" evidence="1">
    <location>
        <begin position="90"/>
        <end position="105"/>
    </location>
</feature>
<dbReference type="EMBL" id="JAULSR010000006">
    <property type="protein sequence ID" value="KAK0615572.1"/>
    <property type="molecule type" value="Genomic_DNA"/>
</dbReference>
<accession>A0AA39WHN3</accession>
<sequence>MTGPADRPPPLSVRKTGSTGLSNCAVSSTISKDNTAGAGAYQAKLLAEFGKRNTKDLTGNKSDDAQPATIEEQNKPIPEIVDQKQHDFPVDDLDSADEDESESENELGVKSSYDYVTQLKIMTLGNKARLEMDRIDQALQESNVADTKRVSSYYESKLASLDAARQKEEQDEINGKKGPGCDRNKAVVRYHEARLELLLAYKRKLGADTANMTAADITPSDDQASQLVALRAILKNNLKDEKKKAEKHCGDCLRDAVVDEITIHRLLTLEKESMIGLLWATTRSNTGIGALVYERTLASALEIVAESELGLFKDAQLRYLKRVRQKLLRYQNRKGV</sequence>
<protein>
    <submittedName>
        <fullName evidence="2">Uncharacterized protein</fullName>
    </submittedName>
</protein>
<dbReference type="AlphaFoldDB" id="A0AA39WHN3"/>
<feature type="region of interest" description="Disordered" evidence="1">
    <location>
        <begin position="52"/>
        <end position="108"/>
    </location>
</feature>
<evidence type="ECO:0000256" key="1">
    <source>
        <dbReference type="SAM" id="MobiDB-lite"/>
    </source>
</evidence>
<organism evidence="2 3">
    <name type="scientific">Bombardia bombarda</name>
    <dbReference type="NCBI Taxonomy" id="252184"/>
    <lineage>
        <taxon>Eukaryota</taxon>
        <taxon>Fungi</taxon>
        <taxon>Dikarya</taxon>
        <taxon>Ascomycota</taxon>
        <taxon>Pezizomycotina</taxon>
        <taxon>Sordariomycetes</taxon>
        <taxon>Sordariomycetidae</taxon>
        <taxon>Sordariales</taxon>
        <taxon>Lasiosphaeriaceae</taxon>
        <taxon>Bombardia</taxon>
    </lineage>
</organism>
<gene>
    <name evidence="2" type="ORF">B0T17DRAFT_510161</name>
</gene>
<feature type="region of interest" description="Disordered" evidence="1">
    <location>
        <begin position="1"/>
        <end position="25"/>
    </location>
</feature>
<proteinExistence type="predicted"/>
<reference evidence="2" key="1">
    <citation type="submission" date="2023-06" db="EMBL/GenBank/DDBJ databases">
        <title>Genome-scale phylogeny and comparative genomics of the fungal order Sordariales.</title>
        <authorList>
            <consortium name="Lawrence Berkeley National Laboratory"/>
            <person name="Hensen N."/>
            <person name="Bonometti L."/>
            <person name="Westerberg I."/>
            <person name="Brannstrom I.O."/>
            <person name="Guillou S."/>
            <person name="Cros-Aarteil S."/>
            <person name="Calhoun S."/>
            <person name="Haridas S."/>
            <person name="Kuo A."/>
            <person name="Mondo S."/>
            <person name="Pangilinan J."/>
            <person name="Riley R."/>
            <person name="LaButti K."/>
            <person name="Andreopoulos B."/>
            <person name="Lipzen A."/>
            <person name="Chen C."/>
            <person name="Yanf M."/>
            <person name="Daum C."/>
            <person name="Ng V."/>
            <person name="Clum A."/>
            <person name="Steindorff A."/>
            <person name="Ohm R."/>
            <person name="Martin F."/>
            <person name="Silar P."/>
            <person name="Natvig D."/>
            <person name="Lalanne C."/>
            <person name="Gautier V."/>
            <person name="Ament-velasquez S.L."/>
            <person name="Kruys A."/>
            <person name="Hutchinson M.I."/>
            <person name="Powell A.J."/>
            <person name="Barry K."/>
            <person name="Miller A.N."/>
            <person name="Grigoriev I.V."/>
            <person name="Debuchy R."/>
            <person name="Gladieux P."/>
            <person name="Thoren M.H."/>
            <person name="Johannesson H."/>
        </authorList>
    </citation>
    <scope>NUCLEOTIDE SEQUENCE</scope>
    <source>
        <strain evidence="2">SMH3391-2</strain>
    </source>
</reference>
<feature type="compositionally biased region" description="Polar residues" evidence="1">
    <location>
        <begin position="15"/>
        <end position="25"/>
    </location>
</feature>
<comment type="caution">
    <text evidence="2">The sequence shown here is derived from an EMBL/GenBank/DDBJ whole genome shotgun (WGS) entry which is preliminary data.</text>
</comment>
<dbReference type="Proteomes" id="UP001174934">
    <property type="component" value="Unassembled WGS sequence"/>
</dbReference>